<dbReference type="Pfam" id="PF03061">
    <property type="entry name" value="4HBT"/>
    <property type="match status" value="1"/>
</dbReference>
<dbReference type="PANTHER" id="PTHR21660">
    <property type="entry name" value="THIOESTERASE SUPERFAMILY MEMBER-RELATED"/>
    <property type="match status" value="1"/>
</dbReference>
<protein>
    <recommendedName>
        <fullName evidence="3">Thioesterase domain-containing protein</fullName>
    </recommendedName>
</protein>
<evidence type="ECO:0000256" key="2">
    <source>
        <dbReference type="ARBA" id="ARBA00022801"/>
    </source>
</evidence>
<keyword evidence="2" id="KW-0378">Hydrolase</keyword>
<evidence type="ECO:0000259" key="3">
    <source>
        <dbReference type="Pfam" id="PF03061"/>
    </source>
</evidence>
<evidence type="ECO:0000313" key="4">
    <source>
        <dbReference type="EMBL" id="KAG2217926.1"/>
    </source>
</evidence>
<dbReference type="PANTHER" id="PTHR21660:SF1">
    <property type="entry name" value="ACYL-COENZYME A THIOESTERASE 13"/>
    <property type="match status" value="1"/>
</dbReference>
<comment type="similarity">
    <text evidence="1">Belongs to the thioesterase PaaI family.</text>
</comment>
<dbReference type="InterPro" id="IPR006683">
    <property type="entry name" value="Thioestr_dom"/>
</dbReference>
<sequence length="161" mass="18109">MPVQNNDLLNCQAYYYFTIKVAQNYPALKKLVESYSSRKEKSVFWEDKVLGESNIIDALLNRLIWELGNIHGGCVATLIDICSSLAILTYEGKGGWFFVGVSTDLTVSYMSGIAAGQTCRLECDVQRVGQSLANIYIKVYNKDGKFCYSRSHTKYCIDSKL</sequence>
<reference evidence="4 5" key="1">
    <citation type="submission" date="2020-12" db="EMBL/GenBank/DDBJ databases">
        <title>Metabolic potential, ecology and presence of endohyphal bacteria is reflected in genomic diversity of Mucoromycotina.</title>
        <authorList>
            <person name="Muszewska A."/>
            <person name="Okrasinska A."/>
            <person name="Steczkiewicz K."/>
            <person name="Drgas O."/>
            <person name="Orlowska M."/>
            <person name="Perlinska-Lenart U."/>
            <person name="Aleksandrzak-Piekarczyk T."/>
            <person name="Szatraj K."/>
            <person name="Zielenkiewicz U."/>
            <person name="Pilsyk S."/>
            <person name="Malc E."/>
            <person name="Mieczkowski P."/>
            <person name="Kruszewska J.S."/>
            <person name="Biernat P."/>
            <person name="Pawlowska J."/>
        </authorList>
    </citation>
    <scope>NUCLEOTIDE SEQUENCE [LARGE SCALE GENOMIC DNA]</scope>
    <source>
        <strain evidence="4 5">CBS 142.35</strain>
    </source>
</reference>
<gene>
    <name evidence="4" type="ORF">INT45_012589</name>
</gene>
<dbReference type="Proteomes" id="UP000646827">
    <property type="component" value="Unassembled WGS sequence"/>
</dbReference>
<evidence type="ECO:0000256" key="1">
    <source>
        <dbReference type="ARBA" id="ARBA00008324"/>
    </source>
</evidence>
<feature type="domain" description="Thioesterase" evidence="3">
    <location>
        <begin position="68"/>
        <end position="147"/>
    </location>
</feature>
<dbReference type="CDD" id="cd03443">
    <property type="entry name" value="PaaI_thioesterase"/>
    <property type="match status" value="1"/>
</dbReference>
<accession>A0A8H7VCB8</accession>
<comment type="caution">
    <text evidence="4">The sequence shown here is derived from an EMBL/GenBank/DDBJ whole genome shotgun (WGS) entry which is preliminary data.</text>
</comment>
<dbReference type="InterPro" id="IPR029069">
    <property type="entry name" value="HotDog_dom_sf"/>
</dbReference>
<dbReference type="OrthoDB" id="46529at2759"/>
<organism evidence="4 5">
    <name type="scientific">Circinella minor</name>
    <dbReference type="NCBI Taxonomy" id="1195481"/>
    <lineage>
        <taxon>Eukaryota</taxon>
        <taxon>Fungi</taxon>
        <taxon>Fungi incertae sedis</taxon>
        <taxon>Mucoromycota</taxon>
        <taxon>Mucoromycotina</taxon>
        <taxon>Mucoromycetes</taxon>
        <taxon>Mucorales</taxon>
        <taxon>Lichtheimiaceae</taxon>
        <taxon>Circinella</taxon>
    </lineage>
</organism>
<proteinExistence type="inferred from homology"/>
<dbReference type="EMBL" id="JAEPRB010000263">
    <property type="protein sequence ID" value="KAG2217926.1"/>
    <property type="molecule type" value="Genomic_DNA"/>
</dbReference>
<evidence type="ECO:0000313" key="5">
    <source>
        <dbReference type="Proteomes" id="UP000646827"/>
    </source>
</evidence>
<dbReference type="SUPFAM" id="SSF54637">
    <property type="entry name" value="Thioesterase/thiol ester dehydrase-isomerase"/>
    <property type="match status" value="1"/>
</dbReference>
<keyword evidence="5" id="KW-1185">Reference proteome</keyword>
<dbReference type="Gene3D" id="3.10.129.10">
    <property type="entry name" value="Hotdog Thioesterase"/>
    <property type="match status" value="1"/>
</dbReference>
<name>A0A8H7VCB8_9FUNG</name>
<dbReference type="GO" id="GO:0047617">
    <property type="term" value="F:fatty acyl-CoA hydrolase activity"/>
    <property type="evidence" value="ECO:0007669"/>
    <property type="project" value="InterPro"/>
</dbReference>
<dbReference type="AlphaFoldDB" id="A0A8H7VCB8"/>
<dbReference type="InterPro" id="IPR039298">
    <property type="entry name" value="ACOT13"/>
</dbReference>